<gene>
    <name evidence="2" type="ORF">SCA03_02590</name>
</gene>
<protein>
    <recommendedName>
        <fullName evidence="1">HTH marR-type domain-containing protein</fullName>
    </recommendedName>
</protein>
<dbReference type="SUPFAM" id="SSF46785">
    <property type="entry name" value="Winged helix' DNA-binding domain"/>
    <property type="match status" value="1"/>
</dbReference>
<evidence type="ECO:0000313" key="3">
    <source>
        <dbReference type="Proteomes" id="UP000319210"/>
    </source>
</evidence>
<accession>A0A4Y3QTI3</accession>
<dbReference type="Pfam" id="PF12802">
    <property type="entry name" value="MarR_2"/>
    <property type="match status" value="1"/>
</dbReference>
<comment type="caution">
    <text evidence="2">The sequence shown here is derived from an EMBL/GenBank/DDBJ whole genome shotgun (WGS) entry which is preliminary data.</text>
</comment>
<keyword evidence="3" id="KW-1185">Reference proteome</keyword>
<dbReference type="RefSeq" id="WP_030878067.1">
    <property type="nucleotide sequence ID" value="NZ_BJMM01000002.1"/>
</dbReference>
<dbReference type="InterPro" id="IPR000835">
    <property type="entry name" value="HTH_MarR-typ"/>
</dbReference>
<dbReference type="OrthoDB" id="3854824at2"/>
<name>A0A4Y3QTI3_STRCI</name>
<dbReference type="InterPro" id="IPR036388">
    <property type="entry name" value="WH-like_DNA-bd_sf"/>
</dbReference>
<sequence>MTSTDDARRQEALAELSRAAYSLSAADARLRGRATRTPGALSLTHARALRVLAERSPLSIAELAAGVETTSAAATQLVNGLAKAGYVDREPDPGNRRAVRVSLTARGRARHRERERLLADSFAEALPHLSADDLAVATDVLNRLSGIYDEL</sequence>
<dbReference type="GO" id="GO:0006950">
    <property type="term" value="P:response to stress"/>
    <property type="evidence" value="ECO:0007669"/>
    <property type="project" value="TreeGrafter"/>
</dbReference>
<dbReference type="GO" id="GO:0003700">
    <property type="term" value="F:DNA-binding transcription factor activity"/>
    <property type="evidence" value="ECO:0007669"/>
    <property type="project" value="InterPro"/>
</dbReference>
<dbReference type="Gene3D" id="1.10.10.10">
    <property type="entry name" value="Winged helix-like DNA-binding domain superfamily/Winged helix DNA-binding domain"/>
    <property type="match status" value="1"/>
</dbReference>
<dbReference type="EMBL" id="BJMM01000002">
    <property type="protein sequence ID" value="GEB47708.1"/>
    <property type="molecule type" value="Genomic_DNA"/>
</dbReference>
<dbReference type="Proteomes" id="UP000319210">
    <property type="component" value="Unassembled WGS sequence"/>
</dbReference>
<dbReference type="PRINTS" id="PR00598">
    <property type="entry name" value="HTHMARR"/>
</dbReference>
<proteinExistence type="predicted"/>
<dbReference type="PANTHER" id="PTHR33164">
    <property type="entry name" value="TRANSCRIPTIONAL REGULATOR, MARR FAMILY"/>
    <property type="match status" value="1"/>
</dbReference>
<dbReference type="InterPro" id="IPR039422">
    <property type="entry name" value="MarR/SlyA-like"/>
</dbReference>
<evidence type="ECO:0000313" key="2">
    <source>
        <dbReference type="EMBL" id="GEB47708.1"/>
    </source>
</evidence>
<dbReference type="PANTHER" id="PTHR33164:SF43">
    <property type="entry name" value="HTH-TYPE TRANSCRIPTIONAL REPRESSOR YETL"/>
    <property type="match status" value="1"/>
</dbReference>
<feature type="domain" description="HTH marR-type" evidence="1">
    <location>
        <begin position="9"/>
        <end position="146"/>
    </location>
</feature>
<organism evidence="2 3">
    <name type="scientific">Streptomyces cacaoi</name>
    <dbReference type="NCBI Taxonomy" id="1898"/>
    <lineage>
        <taxon>Bacteria</taxon>
        <taxon>Bacillati</taxon>
        <taxon>Actinomycetota</taxon>
        <taxon>Actinomycetes</taxon>
        <taxon>Kitasatosporales</taxon>
        <taxon>Streptomycetaceae</taxon>
        <taxon>Streptomyces</taxon>
    </lineage>
</organism>
<dbReference type="AlphaFoldDB" id="A0A4Y3QTI3"/>
<dbReference type="PROSITE" id="PS50995">
    <property type="entry name" value="HTH_MARR_2"/>
    <property type="match status" value="1"/>
</dbReference>
<evidence type="ECO:0000259" key="1">
    <source>
        <dbReference type="PROSITE" id="PS50995"/>
    </source>
</evidence>
<dbReference type="SMART" id="SM00347">
    <property type="entry name" value="HTH_MARR"/>
    <property type="match status" value="1"/>
</dbReference>
<dbReference type="InterPro" id="IPR036390">
    <property type="entry name" value="WH_DNA-bd_sf"/>
</dbReference>
<reference evidence="2 3" key="1">
    <citation type="submission" date="2019-06" db="EMBL/GenBank/DDBJ databases">
        <title>Whole genome shotgun sequence of Streptomyces cacaoi subsp. cacaoi NBRC 12748.</title>
        <authorList>
            <person name="Hosoyama A."/>
            <person name="Uohara A."/>
            <person name="Ohji S."/>
            <person name="Ichikawa N."/>
        </authorList>
    </citation>
    <scope>NUCLEOTIDE SEQUENCE [LARGE SCALE GENOMIC DNA]</scope>
    <source>
        <strain evidence="2 3">NBRC 12748</strain>
    </source>
</reference>